<evidence type="ECO:0000256" key="6">
    <source>
        <dbReference type="ARBA" id="ARBA00022840"/>
    </source>
</evidence>
<keyword evidence="3" id="KW-0808">Transferase</keyword>
<dbReference type="PROSITE" id="PS00108">
    <property type="entry name" value="PROTEIN_KINASE_ST"/>
    <property type="match status" value="1"/>
</dbReference>
<feature type="compositionally biased region" description="Acidic residues" evidence="11">
    <location>
        <begin position="15"/>
        <end position="26"/>
    </location>
</feature>
<name>A0A843VXZ1_COLES</name>
<evidence type="ECO:0000259" key="12">
    <source>
        <dbReference type="PROSITE" id="PS50011"/>
    </source>
</evidence>
<evidence type="ECO:0000256" key="4">
    <source>
        <dbReference type="ARBA" id="ARBA00022741"/>
    </source>
</evidence>
<dbReference type="InterPro" id="IPR000719">
    <property type="entry name" value="Prot_kinase_dom"/>
</dbReference>
<evidence type="ECO:0000256" key="9">
    <source>
        <dbReference type="PROSITE-ProRule" id="PRU10141"/>
    </source>
</evidence>
<keyword evidence="5" id="KW-0418">Kinase</keyword>
<comment type="catalytic activity">
    <reaction evidence="7">
        <text>L-threonyl-[protein] + ATP = O-phospho-L-threonyl-[protein] + ADP + H(+)</text>
        <dbReference type="Rhea" id="RHEA:46608"/>
        <dbReference type="Rhea" id="RHEA-COMP:11060"/>
        <dbReference type="Rhea" id="RHEA-COMP:11605"/>
        <dbReference type="ChEBI" id="CHEBI:15378"/>
        <dbReference type="ChEBI" id="CHEBI:30013"/>
        <dbReference type="ChEBI" id="CHEBI:30616"/>
        <dbReference type="ChEBI" id="CHEBI:61977"/>
        <dbReference type="ChEBI" id="CHEBI:456216"/>
        <dbReference type="EC" id="2.7.11.1"/>
    </reaction>
</comment>
<dbReference type="PROSITE" id="PS50011">
    <property type="entry name" value="PROTEIN_KINASE_DOM"/>
    <property type="match status" value="1"/>
</dbReference>
<organism evidence="13 14">
    <name type="scientific">Colocasia esculenta</name>
    <name type="common">Wild taro</name>
    <name type="synonym">Arum esculentum</name>
    <dbReference type="NCBI Taxonomy" id="4460"/>
    <lineage>
        <taxon>Eukaryota</taxon>
        <taxon>Viridiplantae</taxon>
        <taxon>Streptophyta</taxon>
        <taxon>Embryophyta</taxon>
        <taxon>Tracheophyta</taxon>
        <taxon>Spermatophyta</taxon>
        <taxon>Magnoliopsida</taxon>
        <taxon>Liliopsida</taxon>
        <taxon>Araceae</taxon>
        <taxon>Aroideae</taxon>
        <taxon>Colocasieae</taxon>
        <taxon>Colocasia</taxon>
    </lineage>
</organism>
<protein>
    <recommendedName>
        <fullName evidence="1">non-specific serine/threonine protein kinase</fullName>
        <ecNumber evidence="1">2.7.11.1</ecNumber>
    </recommendedName>
</protein>
<evidence type="ECO:0000256" key="1">
    <source>
        <dbReference type="ARBA" id="ARBA00012513"/>
    </source>
</evidence>
<dbReference type="EC" id="2.7.11.1" evidence="1"/>
<comment type="similarity">
    <text evidence="10">Belongs to the protein kinase superfamily.</text>
</comment>
<sequence>MEEEGDDCRAGAESSGDEYTSDDEGTEGYRRGGYHAVRIGDTFKQGAYVVQAKLGWGHFSTVWLAWDTVHLRSVALKVQKSAQHYTEAAMDEITILRQIADGDPDDSKCVVKLLDHFKHSGPNGHHICMVFEFLGDNLLTLIKYTDYRGVPLRMVREICRHVLVGLDYLHRQLSIIHTDLKPENILLLSTIDPSRDPRRSGAPLVLPTKPESSKTSTSASSSASSGAAAIASANGDLTKNQKKKIRRKAKRAAAAANAESTPPLDDTELRDSKDDPGIAGKDDAGGDDLGPGKERGGLGRRRGSRGTRRKLLLEADLRCKLVDFGNACWTYKQFTSDIQTRQYRCPEVLLGSKYSISADMWSFACICFELATGDVLFDPHSGDNFDRDEVTRDIFIASVIEINQTSFHDCNEASENCLKWAFLLNVCNSWEVLALFWKLGTSTV</sequence>
<dbReference type="EMBL" id="NMUH01002175">
    <property type="protein sequence ID" value="MQL98360.1"/>
    <property type="molecule type" value="Genomic_DNA"/>
</dbReference>
<dbReference type="Pfam" id="PF00069">
    <property type="entry name" value="Pkinase"/>
    <property type="match status" value="2"/>
</dbReference>
<evidence type="ECO:0000313" key="13">
    <source>
        <dbReference type="EMBL" id="MQL98360.1"/>
    </source>
</evidence>
<reference evidence="13" key="1">
    <citation type="submission" date="2017-07" db="EMBL/GenBank/DDBJ databases">
        <title>Taro Niue Genome Assembly and Annotation.</title>
        <authorList>
            <person name="Atibalentja N."/>
            <person name="Keating K."/>
            <person name="Fields C.J."/>
        </authorList>
    </citation>
    <scope>NUCLEOTIDE SEQUENCE</scope>
    <source>
        <strain evidence="13">Niue_2</strain>
        <tissue evidence="13">Leaf</tissue>
    </source>
</reference>
<dbReference type="Gene3D" id="1.10.510.10">
    <property type="entry name" value="Transferase(Phosphotransferase) domain 1"/>
    <property type="match status" value="1"/>
</dbReference>
<dbReference type="InterPro" id="IPR008271">
    <property type="entry name" value="Ser/Thr_kinase_AS"/>
</dbReference>
<gene>
    <name evidence="13" type="ORF">Taro_031065</name>
</gene>
<comment type="caution">
    <text evidence="13">The sequence shown here is derived from an EMBL/GenBank/DDBJ whole genome shotgun (WGS) entry which is preliminary data.</text>
</comment>
<evidence type="ECO:0000256" key="3">
    <source>
        <dbReference type="ARBA" id="ARBA00022679"/>
    </source>
</evidence>
<feature type="region of interest" description="Disordered" evidence="11">
    <location>
        <begin position="191"/>
        <end position="305"/>
    </location>
</feature>
<dbReference type="Gene3D" id="3.30.200.20">
    <property type="entry name" value="Phosphorylase Kinase, domain 1"/>
    <property type="match status" value="1"/>
</dbReference>
<dbReference type="SMART" id="SM00220">
    <property type="entry name" value="S_TKc"/>
    <property type="match status" value="1"/>
</dbReference>
<evidence type="ECO:0000256" key="5">
    <source>
        <dbReference type="ARBA" id="ARBA00022777"/>
    </source>
</evidence>
<dbReference type="GO" id="GO:0000245">
    <property type="term" value="P:spliceosomal complex assembly"/>
    <property type="evidence" value="ECO:0007669"/>
    <property type="project" value="TreeGrafter"/>
</dbReference>
<dbReference type="InterPro" id="IPR051334">
    <property type="entry name" value="SRPK"/>
</dbReference>
<keyword evidence="6 9" id="KW-0067">ATP-binding</keyword>
<dbReference type="FunFam" id="3.30.200.20:FF:000076">
    <property type="entry name" value="CMGC/SRPK protein kinase"/>
    <property type="match status" value="1"/>
</dbReference>
<feature type="binding site" evidence="9">
    <location>
        <position position="77"/>
    </location>
    <ligand>
        <name>ATP</name>
        <dbReference type="ChEBI" id="CHEBI:30616"/>
    </ligand>
</feature>
<keyword evidence="4 9" id="KW-0547">Nucleotide-binding</keyword>
<dbReference type="Proteomes" id="UP000652761">
    <property type="component" value="Unassembled WGS sequence"/>
</dbReference>
<keyword evidence="2 10" id="KW-0723">Serine/threonine-protein kinase</keyword>
<dbReference type="PROSITE" id="PS00107">
    <property type="entry name" value="PROTEIN_KINASE_ATP"/>
    <property type="match status" value="1"/>
</dbReference>
<dbReference type="PANTHER" id="PTHR47634">
    <property type="entry name" value="PROTEIN KINASE DOMAIN-CONTAINING PROTEIN-RELATED"/>
    <property type="match status" value="1"/>
</dbReference>
<feature type="compositionally biased region" description="Basic and acidic residues" evidence="11">
    <location>
        <begin position="267"/>
        <end position="297"/>
    </location>
</feature>
<evidence type="ECO:0000313" key="14">
    <source>
        <dbReference type="Proteomes" id="UP000652761"/>
    </source>
</evidence>
<evidence type="ECO:0000256" key="2">
    <source>
        <dbReference type="ARBA" id="ARBA00022527"/>
    </source>
</evidence>
<feature type="region of interest" description="Disordered" evidence="11">
    <location>
        <begin position="1"/>
        <end position="28"/>
    </location>
</feature>
<dbReference type="PANTHER" id="PTHR47634:SF9">
    <property type="entry name" value="PROTEIN KINASE DOMAIN-CONTAINING PROTEIN-RELATED"/>
    <property type="match status" value="1"/>
</dbReference>
<evidence type="ECO:0000256" key="11">
    <source>
        <dbReference type="SAM" id="MobiDB-lite"/>
    </source>
</evidence>
<evidence type="ECO:0000256" key="10">
    <source>
        <dbReference type="RuleBase" id="RU000304"/>
    </source>
</evidence>
<dbReference type="AlphaFoldDB" id="A0A843VXZ1"/>
<comment type="catalytic activity">
    <reaction evidence="8">
        <text>L-seryl-[protein] + ATP = O-phospho-L-seryl-[protein] + ADP + H(+)</text>
        <dbReference type="Rhea" id="RHEA:17989"/>
        <dbReference type="Rhea" id="RHEA-COMP:9863"/>
        <dbReference type="Rhea" id="RHEA-COMP:11604"/>
        <dbReference type="ChEBI" id="CHEBI:15378"/>
        <dbReference type="ChEBI" id="CHEBI:29999"/>
        <dbReference type="ChEBI" id="CHEBI:30616"/>
        <dbReference type="ChEBI" id="CHEBI:83421"/>
        <dbReference type="ChEBI" id="CHEBI:456216"/>
        <dbReference type="EC" id="2.7.11.1"/>
    </reaction>
</comment>
<dbReference type="GO" id="GO:0005524">
    <property type="term" value="F:ATP binding"/>
    <property type="evidence" value="ECO:0007669"/>
    <property type="project" value="UniProtKB-UniRule"/>
</dbReference>
<accession>A0A843VXZ1</accession>
<feature type="compositionally biased region" description="Basic residues" evidence="11">
    <location>
        <begin position="240"/>
        <end position="251"/>
    </location>
</feature>
<evidence type="ECO:0000256" key="7">
    <source>
        <dbReference type="ARBA" id="ARBA00047899"/>
    </source>
</evidence>
<dbReference type="OrthoDB" id="2649at2759"/>
<dbReference type="GO" id="GO:0004674">
    <property type="term" value="F:protein serine/threonine kinase activity"/>
    <property type="evidence" value="ECO:0007669"/>
    <property type="project" value="UniProtKB-KW"/>
</dbReference>
<dbReference type="InterPro" id="IPR017441">
    <property type="entry name" value="Protein_kinase_ATP_BS"/>
</dbReference>
<dbReference type="SUPFAM" id="SSF56112">
    <property type="entry name" value="Protein kinase-like (PK-like)"/>
    <property type="match status" value="1"/>
</dbReference>
<dbReference type="InterPro" id="IPR011009">
    <property type="entry name" value="Kinase-like_dom_sf"/>
</dbReference>
<feature type="domain" description="Protein kinase" evidence="12">
    <location>
        <begin position="48"/>
        <end position="444"/>
    </location>
</feature>
<feature type="compositionally biased region" description="Low complexity" evidence="11">
    <location>
        <begin position="213"/>
        <end position="233"/>
    </location>
</feature>
<proteinExistence type="inferred from homology"/>
<evidence type="ECO:0000256" key="8">
    <source>
        <dbReference type="ARBA" id="ARBA00048679"/>
    </source>
</evidence>
<keyword evidence="14" id="KW-1185">Reference proteome</keyword>
<dbReference type="GO" id="GO:0050684">
    <property type="term" value="P:regulation of mRNA processing"/>
    <property type="evidence" value="ECO:0007669"/>
    <property type="project" value="TreeGrafter"/>
</dbReference>